<evidence type="ECO:0000313" key="2">
    <source>
        <dbReference type="EMBL" id="QIW98076.1"/>
    </source>
</evidence>
<reference evidence="2 3" key="1">
    <citation type="journal article" date="2016" name="Sci. Rep.">
        <title>Peltaster fructicola genome reveals evolution from an invasive phytopathogen to an ectophytic parasite.</title>
        <authorList>
            <person name="Xu C."/>
            <person name="Chen H."/>
            <person name="Gleason M.L."/>
            <person name="Xu J.R."/>
            <person name="Liu H."/>
            <person name="Zhang R."/>
            <person name="Sun G."/>
        </authorList>
    </citation>
    <scope>NUCLEOTIDE SEQUENCE [LARGE SCALE GENOMIC DNA]</scope>
    <source>
        <strain evidence="2 3">LNHT1506</strain>
    </source>
</reference>
<gene>
    <name evidence="2" type="ORF">AMS68_003594</name>
</gene>
<name>A0A6H0XTI3_9PEZI</name>
<evidence type="ECO:0000313" key="3">
    <source>
        <dbReference type="Proteomes" id="UP000503462"/>
    </source>
</evidence>
<accession>A0A6H0XTI3</accession>
<proteinExistence type="predicted"/>
<keyword evidence="3" id="KW-1185">Reference proteome</keyword>
<protein>
    <submittedName>
        <fullName evidence="2">Uncharacterized protein</fullName>
    </submittedName>
</protein>
<evidence type="ECO:0000256" key="1">
    <source>
        <dbReference type="SAM" id="Phobius"/>
    </source>
</evidence>
<dbReference type="EMBL" id="CP051140">
    <property type="protein sequence ID" value="QIW98076.1"/>
    <property type="molecule type" value="Genomic_DNA"/>
</dbReference>
<dbReference type="AlphaFoldDB" id="A0A6H0XTI3"/>
<organism evidence="2 3">
    <name type="scientific">Peltaster fructicola</name>
    <dbReference type="NCBI Taxonomy" id="286661"/>
    <lineage>
        <taxon>Eukaryota</taxon>
        <taxon>Fungi</taxon>
        <taxon>Dikarya</taxon>
        <taxon>Ascomycota</taxon>
        <taxon>Pezizomycotina</taxon>
        <taxon>Dothideomycetes</taxon>
        <taxon>Dothideomycetes incertae sedis</taxon>
        <taxon>Peltaster</taxon>
    </lineage>
</organism>
<keyword evidence="1" id="KW-0472">Membrane</keyword>
<sequence>MEVHILATETYHIYATMSHQHANLEGDTTRHGHQIKGRGFISTSGRNDSIVTSAADDVLLSGKTLVRSLEPGRKSSWIASALLNNANEITAAVWAQDMEEGTMPLLQSSDVNREAFEHTHNEAVKIGMICVFAVLFCVVVALFCGGGL</sequence>
<keyword evidence="1" id="KW-0812">Transmembrane</keyword>
<keyword evidence="1" id="KW-1133">Transmembrane helix</keyword>
<feature type="transmembrane region" description="Helical" evidence="1">
    <location>
        <begin position="123"/>
        <end position="143"/>
    </location>
</feature>
<dbReference type="Proteomes" id="UP000503462">
    <property type="component" value="Chromosome 2"/>
</dbReference>